<sequence>MHGFSTLDFLSVFNAMPGAYLLLSPDLVIEAVSETYLIETLTQRENLLGRYVFDVFPDNPAALQANAVRNLRASLEQVRATGQTHVMELQHYDVPDPAHAGKFTERHWLPRNTPVLDAQGQLQHIIHEVVNVTKSIQTDALLRDSQAKERTARADAQAETFARQLVERSEARLRIANQGLEARVVERTQEAQLARAEAERQRARLESLFMQAPAAICILGGEDFVYELVNPAYQQLFPGRELLGKPILAALPEIAEHTVFRTFRQVYNTGDTHQEVGILIPLTRPADGVLEDRYFNYIQQARYNEQGGIDGVIVFAFEVTKQVEAWQMLRATFDSSADMIQAFEAVRDEQGIIVDFRWTLVNSVTVKYYGADLVGKRLLEQNPGVQAAGIFNRFVEVVETGVAQRYEQEYRFEQFSGWFEQSAVRLGDGLVSTTADITTRKQAEQQVLATNEQLRRINIDLDNFIYTASHDLRAPIANIEGLVHAIHAALPDDLECAQTIAPLLTMMQDSVERFKRTIDYLSDVIKLQKEHEESPAPLELAGVVDDVRQDLLPLIQKTGAHLEIDLGSCFTVRFSVKSLRSVVYNLLSNALKYYSPDRPPHVQVRCHQEDQFIVLTVQDNGLGIKQSQQEELFTMFRRFHNHVEGNGIGLYMVKRIVENADGRIEVTSELGRGSTFTVYFRR</sequence>
<feature type="domain" description="Histidine kinase" evidence="6">
    <location>
        <begin position="467"/>
        <end position="682"/>
    </location>
</feature>
<dbReference type="SMART" id="SM00388">
    <property type="entry name" value="HisKA"/>
    <property type="match status" value="1"/>
</dbReference>
<dbReference type="InterPro" id="IPR035965">
    <property type="entry name" value="PAS-like_dom_sf"/>
</dbReference>
<organism evidence="7 8">
    <name type="scientific">Hymenobacter volaticus</name>
    <dbReference type="NCBI Taxonomy" id="2932254"/>
    <lineage>
        <taxon>Bacteria</taxon>
        <taxon>Pseudomonadati</taxon>
        <taxon>Bacteroidota</taxon>
        <taxon>Cytophagia</taxon>
        <taxon>Cytophagales</taxon>
        <taxon>Hymenobacteraceae</taxon>
        <taxon>Hymenobacter</taxon>
    </lineage>
</organism>
<dbReference type="InterPro" id="IPR036890">
    <property type="entry name" value="HATPase_C_sf"/>
</dbReference>
<dbReference type="EMBL" id="CP095061">
    <property type="protein sequence ID" value="UOQ68485.1"/>
    <property type="molecule type" value="Genomic_DNA"/>
</dbReference>
<dbReference type="InterPro" id="IPR000014">
    <property type="entry name" value="PAS"/>
</dbReference>
<keyword evidence="3" id="KW-0597">Phosphoprotein</keyword>
<comment type="catalytic activity">
    <reaction evidence="1">
        <text>ATP + protein L-histidine = ADP + protein N-phospho-L-histidine.</text>
        <dbReference type="EC" id="2.7.13.3"/>
    </reaction>
</comment>
<dbReference type="PANTHER" id="PTHR43304">
    <property type="entry name" value="PHYTOCHROME-LIKE PROTEIN CPH1"/>
    <property type="match status" value="1"/>
</dbReference>
<dbReference type="InterPro" id="IPR036097">
    <property type="entry name" value="HisK_dim/P_sf"/>
</dbReference>
<dbReference type="EC" id="2.7.13.3" evidence="2"/>
<dbReference type="InterPro" id="IPR003661">
    <property type="entry name" value="HisK_dim/P_dom"/>
</dbReference>
<evidence type="ECO:0000256" key="2">
    <source>
        <dbReference type="ARBA" id="ARBA00012438"/>
    </source>
</evidence>
<proteinExistence type="predicted"/>
<dbReference type="InterPro" id="IPR052162">
    <property type="entry name" value="Sensor_kinase/Photoreceptor"/>
</dbReference>
<evidence type="ECO:0000256" key="1">
    <source>
        <dbReference type="ARBA" id="ARBA00000085"/>
    </source>
</evidence>
<dbReference type="SUPFAM" id="SSF55874">
    <property type="entry name" value="ATPase domain of HSP90 chaperone/DNA topoisomerase II/histidine kinase"/>
    <property type="match status" value="1"/>
</dbReference>
<name>A0ABY4GC48_9BACT</name>
<dbReference type="CDD" id="cd00082">
    <property type="entry name" value="HisKA"/>
    <property type="match status" value="1"/>
</dbReference>
<dbReference type="Pfam" id="PF08448">
    <property type="entry name" value="PAS_4"/>
    <property type="match status" value="2"/>
</dbReference>
<evidence type="ECO:0000256" key="5">
    <source>
        <dbReference type="ARBA" id="ARBA00022777"/>
    </source>
</evidence>
<dbReference type="Pfam" id="PF02518">
    <property type="entry name" value="HATPase_c"/>
    <property type="match status" value="1"/>
</dbReference>
<evidence type="ECO:0000313" key="7">
    <source>
        <dbReference type="EMBL" id="UOQ68485.1"/>
    </source>
</evidence>
<reference evidence="7" key="1">
    <citation type="submission" date="2022-04" db="EMBL/GenBank/DDBJ databases">
        <title>Hymenobacter sp. isolated from the air.</title>
        <authorList>
            <person name="Won M."/>
            <person name="Lee C.-M."/>
            <person name="Woen H.-Y."/>
            <person name="Kwon S.-W."/>
        </authorList>
    </citation>
    <scope>NUCLEOTIDE SEQUENCE</scope>
    <source>
        <strain evidence="7">5420S-77</strain>
    </source>
</reference>
<dbReference type="SMART" id="SM00091">
    <property type="entry name" value="PAS"/>
    <property type="match status" value="2"/>
</dbReference>
<dbReference type="RefSeq" id="WP_245125708.1">
    <property type="nucleotide sequence ID" value="NZ_CP095061.1"/>
</dbReference>
<dbReference type="SUPFAM" id="SSF47384">
    <property type="entry name" value="Homodimeric domain of signal transducing histidine kinase"/>
    <property type="match status" value="1"/>
</dbReference>
<evidence type="ECO:0000256" key="4">
    <source>
        <dbReference type="ARBA" id="ARBA00022679"/>
    </source>
</evidence>
<keyword evidence="4" id="KW-0808">Transferase</keyword>
<dbReference type="InterPro" id="IPR003594">
    <property type="entry name" value="HATPase_dom"/>
</dbReference>
<keyword evidence="8" id="KW-1185">Reference proteome</keyword>
<dbReference type="Proteomes" id="UP000830401">
    <property type="component" value="Chromosome"/>
</dbReference>
<dbReference type="GO" id="GO:0016301">
    <property type="term" value="F:kinase activity"/>
    <property type="evidence" value="ECO:0007669"/>
    <property type="project" value="UniProtKB-KW"/>
</dbReference>
<dbReference type="PROSITE" id="PS50109">
    <property type="entry name" value="HIS_KIN"/>
    <property type="match status" value="1"/>
</dbReference>
<keyword evidence="5 7" id="KW-0418">Kinase</keyword>
<accession>A0ABY4GC48</accession>
<dbReference type="Gene3D" id="1.10.287.130">
    <property type="match status" value="1"/>
</dbReference>
<dbReference type="InterPro" id="IPR013656">
    <property type="entry name" value="PAS_4"/>
</dbReference>
<evidence type="ECO:0000259" key="6">
    <source>
        <dbReference type="PROSITE" id="PS50109"/>
    </source>
</evidence>
<dbReference type="Gene3D" id="3.30.450.20">
    <property type="entry name" value="PAS domain"/>
    <property type="match status" value="3"/>
</dbReference>
<dbReference type="SUPFAM" id="SSF55785">
    <property type="entry name" value="PYP-like sensor domain (PAS domain)"/>
    <property type="match status" value="3"/>
</dbReference>
<dbReference type="InterPro" id="IPR004358">
    <property type="entry name" value="Sig_transdc_His_kin-like_C"/>
</dbReference>
<evidence type="ECO:0000256" key="3">
    <source>
        <dbReference type="ARBA" id="ARBA00022553"/>
    </source>
</evidence>
<dbReference type="SMART" id="SM00387">
    <property type="entry name" value="HATPase_c"/>
    <property type="match status" value="1"/>
</dbReference>
<dbReference type="InterPro" id="IPR005467">
    <property type="entry name" value="His_kinase_dom"/>
</dbReference>
<protein>
    <recommendedName>
        <fullName evidence="2">histidine kinase</fullName>
        <ecNumber evidence="2">2.7.13.3</ecNumber>
    </recommendedName>
</protein>
<dbReference type="PANTHER" id="PTHR43304:SF1">
    <property type="entry name" value="PAC DOMAIN-CONTAINING PROTEIN"/>
    <property type="match status" value="1"/>
</dbReference>
<evidence type="ECO:0000313" key="8">
    <source>
        <dbReference type="Proteomes" id="UP000830401"/>
    </source>
</evidence>
<dbReference type="Gene3D" id="3.30.565.10">
    <property type="entry name" value="Histidine kinase-like ATPase, C-terminal domain"/>
    <property type="match status" value="1"/>
</dbReference>
<dbReference type="PRINTS" id="PR00344">
    <property type="entry name" value="BCTRLSENSOR"/>
</dbReference>
<gene>
    <name evidence="7" type="ORF">MUN86_10595</name>
</gene>